<dbReference type="InterPro" id="IPR041118">
    <property type="entry name" value="Rx_N"/>
</dbReference>
<dbReference type="AlphaFoldDB" id="A0A978W033"/>
<keyword evidence="2" id="KW-0547">Nucleotide-binding</keyword>
<protein>
    <recommendedName>
        <fullName evidence="4">Disease resistance N-terminal domain-containing protein</fullName>
    </recommendedName>
</protein>
<gene>
    <name evidence="5" type="ORF">FEM48_Zijuj01G0080700</name>
</gene>
<comment type="caution">
    <text evidence="5">The sequence shown here is derived from an EMBL/GenBank/DDBJ whole genome shotgun (WGS) entry which is preliminary data.</text>
</comment>
<evidence type="ECO:0000313" key="6">
    <source>
        <dbReference type="Proteomes" id="UP000813462"/>
    </source>
</evidence>
<sequence>MKTRLDLMKAFLSDIEDLKHKNEVAKAVLTKFREIIYETDNVLTDCILRDEYKKHCVAFGLIPSRSLLFCTRLATNLRHINMRMKRIEKSLGSFLRASDSLEAPFCKG</sequence>
<accession>A0A978W033</accession>
<keyword evidence="1" id="KW-0677">Repeat</keyword>
<dbReference type="Gene3D" id="1.20.5.4130">
    <property type="match status" value="1"/>
</dbReference>
<evidence type="ECO:0000256" key="3">
    <source>
        <dbReference type="ARBA" id="ARBA00022821"/>
    </source>
</evidence>
<dbReference type="GO" id="GO:0000166">
    <property type="term" value="F:nucleotide binding"/>
    <property type="evidence" value="ECO:0007669"/>
    <property type="project" value="UniProtKB-KW"/>
</dbReference>
<dbReference type="Proteomes" id="UP000813462">
    <property type="component" value="Unassembled WGS sequence"/>
</dbReference>
<dbReference type="Pfam" id="PF18052">
    <property type="entry name" value="Rx_N"/>
    <property type="match status" value="1"/>
</dbReference>
<reference evidence="5" key="1">
    <citation type="journal article" date="2021" name="Front. Plant Sci.">
        <title>Chromosome-Scale Genome Assembly for Chinese Sour Jujube and Insights Into Its Genome Evolution and Domestication Signature.</title>
        <authorList>
            <person name="Shen L.-Y."/>
            <person name="Luo H."/>
            <person name="Wang X.-L."/>
            <person name="Wang X.-M."/>
            <person name="Qiu X.-J."/>
            <person name="Liu H."/>
            <person name="Zhou S.-S."/>
            <person name="Jia K.-H."/>
            <person name="Nie S."/>
            <person name="Bao Y.-T."/>
            <person name="Zhang R.-G."/>
            <person name="Yun Q.-Z."/>
            <person name="Chai Y.-H."/>
            <person name="Lu J.-Y."/>
            <person name="Li Y."/>
            <person name="Zhao S.-W."/>
            <person name="Mao J.-F."/>
            <person name="Jia S.-G."/>
            <person name="Mao Y.-M."/>
        </authorList>
    </citation>
    <scope>NUCLEOTIDE SEQUENCE</scope>
    <source>
        <strain evidence="5">AT0</strain>
        <tissue evidence="5">Leaf</tissue>
    </source>
</reference>
<dbReference type="EMBL" id="JAEACU010000001">
    <property type="protein sequence ID" value="KAH7545317.1"/>
    <property type="molecule type" value="Genomic_DNA"/>
</dbReference>
<evidence type="ECO:0000256" key="2">
    <source>
        <dbReference type="ARBA" id="ARBA00022741"/>
    </source>
</evidence>
<organism evidence="5 6">
    <name type="scientific">Ziziphus jujuba var. spinosa</name>
    <dbReference type="NCBI Taxonomy" id="714518"/>
    <lineage>
        <taxon>Eukaryota</taxon>
        <taxon>Viridiplantae</taxon>
        <taxon>Streptophyta</taxon>
        <taxon>Embryophyta</taxon>
        <taxon>Tracheophyta</taxon>
        <taxon>Spermatophyta</taxon>
        <taxon>Magnoliopsida</taxon>
        <taxon>eudicotyledons</taxon>
        <taxon>Gunneridae</taxon>
        <taxon>Pentapetalae</taxon>
        <taxon>rosids</taxon>
        <taxon>fabids</taxon>
        <taxon>Rosales</taxon>
        <taxon>Rhamnaceae</taxon>
        <taxon>Paliureae</taxon>
        <taxon>Ziziphus</taxon>
    </lineage>
</organism>
<keyword evidence="3" id="KW-0611">Plant defense</keyword>
<evidence type="ECO:0000259" key="4">
    <source>
        <dbReference type="Pfam" id="PF18052"/>
    </source>
</evidence>
<feature type="domain" description="Disease resistance N-terminal" evidence="4">
    <location>
        <begin position="1"/>
        <end position="55"/>
    </location>
</feature>
<dbReference type="GO" id="GO:0006952">
    <property type="term" value="P:defense response"/>
    <property type="evidence" value="ECO:0007669"/>
    <property type="project" value="UniProtKB-KW"/>
</dbReference>
<evidence type="ECO:0000313" key="5">
    <source>
        <dbReference type="EMBL" id="KAH7545317.1"/>
    </source>
</evidence>
<evidence type="ECO:0000256" key="1">
    <source>
        <dbReference type="ARBA" id="ARBA00022737"/>
    </source>
</evidence>
<name>A0A978W033_ZIZJJ</name>
<proteinExistence type="predicted"/>